<sequence>MPSHEPMKIVIASAGRRAHYLEWFQDALRALGIRGEVIAMEYRSTAPGFGVADRAVTMPAYNSPEYGDAMRQWFADERPDAFFCMNDYESQVLSGELADDLRRSGAVVAVLAPDEQAMVLDKYAMAESFAAHGIPTPATSLGTEVDDVLASASAGTRFVVKHRFGSGSSGLELPTTEDLRAAVARSAGSALGPDGRPVDADPAAVVVQEFLPGDEYGLDGVFSLDGRSELLGVMARRVGQKRAGDTDVATTADPGRFRELVAQVGRLLLPSGSIDMDVREDGEGVARVIDINPRFGGGYPYCHQAGAQVPAALIRSVRGLEPDPALLDYEIGVTSTRREAFTVIGREGATSRDAALAETSLR</sequence>
<keyword evidence="1" id="KW-0067">ATP-binding</keyword>
<dbReference type="Pfam" id="PF21360">
    <property type="entry name" value="PylC-like_N"/>
    <property type="match status" value="1"/>
</dbReference>
<name>A0A1H1NCD4_9MICO</name>
<evidence type="ECO:0000256" key="1">
    <source>
        <dbReference type="PROSITE-ProRule" id="PRU00409"/>
    </source>
</evidence>
<dbReference type="SUPFAM" id="SSF56059">
    <property type="entry name" value="Glutathione synthetase ATP-binding domain-like"/>
    <property type="match status" value="1"/>
</dbReference>
<organism evidence="3 4">
    <name type="scientific">Agrococcus carbonis</name>
    <dbReference type="NCBI Taxonomy" id="684552"/>
    <lineage>
        <taxon>Bacteria</taxon>
        <taxon>Bacillati</taxon>
        <taxon>Actinomycetota</taxon>
        <taxon>Actinomycetes</taxon>
        <taxon>Micrococcales</taxon>
        <taxon>Microbacteriaceae</taxon>
        <taxon>Agrococcus</taxon>
    </lineage>
</organism>
<protein>
    <submittedName>
        <fullName evidence="3">Carbamoyl-phosphate synthase large subunit</fullName>
    </submittedName>
</protein>
<dbReference type="InterPro" id="IPR013815">
    <property type="entry name" value="ATP_grasp_subdomain_1"/>
</dbReference>
<gene>
    <name evidence="3" type="ORF">SAMN04489719_1232</name>
</gene>
<dbReference type="InterPro" id="IPR011761">
    <property type="entry name" value="ATP-grasp"/>
</dbReference>
<evidence type="ECO:0000313" key="4">
    <source>
        <dbReference type="Proteomes" id="UP000199649"/>
    </source>
</evidence>
<accession>A0A1H1NCD4</accession>
<dbReference type="STRING" id="684552.SAMN04489719_1232"/>
<dbReference type="PROSITE" id="PS50975">
    <property type="entry name" value="ATP_GRASP"/>
    <property type="match status" value="1"/>
</dbReference>
<dbReference type="Gene3D" id="3.40.50.20">
    <property type="match status" value="1"/>
</dbReference>
<keyword evidence="1" id="KW-0547">Nucleotide-binding</keyword>
<dbReference type="AlphaFoldDB" id="A0A1H1NCD4"/>
<dbReference type="GO" id="GO:0046872">
    <property type="term" value="F:metal ion binding"/>
    <property type="evidence" value="ECO:0007669"/>
    <property type="project" value="InterPro"/>
</dbReference>
<proteinExistence type="predicted"/>
<dbReference type="Pfam" id="PF15632">
    <property type="entry name" value="ATPgrasp_Ter"/>
    <property type="match status" value="1"/>
</dbReference>
<keyword evidence="4" id="KW-1185">Reference proteome</keyword>
<dbReference type="InterPro" id="IPR048764">
    <property type="entry name" value="PylC_N"/>
</dbReference>
<dbReference type="GO" id="GO:0005524">
    <property type="term" value="F:ATP binding"/>
    <property type="evidence" value="ECO:0007669"/>
    <property type="project" value="UniProtKB-UniRule"/>
</dbReference>
<dbReference type="Proteomes" id="UP000199649">
    <property type="component" value="Chromosome I"/>
</dbReference>
<dbReference type="Gene3D" id="3.30.470.20">
    <property type="entry name" value="ATP-grasp fold, B domain"/>
    <property type="match status" value="1"/>
</dbReference>
<evidence type="ECO:0000259" key="2">
    <source>
        <dbReference type="PROSITE" id="PS50975"/>
    </source>
</evidence>
<dbReference type="Gene3D" id="3.30.1490.20">
    <property type="entry name" value="ATP-grasp fold, A domain"/>
    <property type="match status" value="1"/>
</dbReference>
<evidence type="ECO:0000313" key="3">
    <source>
        <dbReference type="EMBL" id="SDR96588.1"/>
    </source>
</evidence>
<dbReference type="EMBL" id="LT629734">
    <property type="protein sequence ID" value="SDR96588.1"/>
    <property type="molecule type" value="Genomic_DNA"/>
</dbReference>
<feature type="domain" description="ATP-grasp" evidence="2">
    <location>
        <begin position="126"/>
        <end position="318"/>
    </location>
</feature>
<reference evidence="4" key="1">
    <citation type="submission" date="2016-10" db="EMBL/GenBank/DDBJ databases">
        <authorList>
            <person name="Varghese N."/>
            <person name="Submissions S."/>
        </authorList>
    </citation>
    <scope>NUCLEOTIDE SEQUENCE [LARGE SCALE GENOMIC DNA]</scope>
    <source>
        <strain evidence="4">DSM 22965</strain>
    </source>
</reference>